<dbReference type="InterPro" id="IPR051310">
    <property type="entry name" value="MCP_chemotaxis"/>
</dbReference>
<comment type="similarity">
    <text evidence="2">Belongs to the methyl-accepting chemotaxis (MCP) protein family.</text>
</comment>
<dbReference type="Gene3D" id="1.10.287.950">
    <property type="entry name" value="Methyl-accepting chemotaxis protein"/>
    <property type="match status" value="1"/>
</dbReference>
<dbReference type="InterPro" id="IPR004090">
    <property type="entry name" value="Chemotax_Me-accpt_rcpt"/>
</dbReference>
<feature type="domain" description="HAMP" evidence="6">
    <location>
        <begin position="215"/>
        <end position="267"/>
    </location>
</feature>
<dbReference type="PRINTS" id="PR00260">
    <property type="entry name" value="CHEMTRNSDUCR"/>
</dbReference>
<dbReference type="InterPro" id="IPR003660">
    <property type="entry name" value="HAMP_dom"/>
</dbReference>
<dbReference type="EMBL" id="JAVDXT010000004">
    <property type="protein sequence ID" value="MDR7379473.1"/>
    <property type="molecule type" value="Genomic_DNA"/>
</dbReference>
<dbReference type="Proteomes" id="UP001180487">
    <property type="component" value="Unassembled WGS sequence"/>
</dbReference>
<keyword evidence="1" id="KW-0488">Methylation</keyword>
<evidence type="ECO:0000256" key="2">
    <source>
        <dbReference type="ARBA" id="ARBA00029447"/>
    </source>
</evidence>
<feature type="domain" description="Methyl-accepting transducer" evidence="5">
    <location>
        <begin position="272"/>
        <end position="501"/>
    </location>
</feature>
<keyword evidence="3" id="KW-0807">Transducer</keyword>
<keyword evidence="4" id="KW-1133">Transmembrane helix</keyword>
<reference evidence="7 8" key="1">
    <citation type="submission" date="2023-07" db="EMBL/GenBank/DDBJ databases">
        <title>Sorghum-associated microbial communities from plants grown in Nebraska, USA.</title>
        <authorList>
            <person name="Schachtman D."/>
        </authorList>
    </citation>
    <scope>NUCLEOTIDE SEQUENCE [LARGE SCALE GENOMIC DNA]</scope>
    <source>
        <strain evidence="7 8">BE313</strain>
    </source>
</reference>
<dbReference type="RefSeq" id="WP_310376135.1">
    <property type="nucleotide sequence ID" value="NZ_JAVDXT010000004.1"/>
</dbReference>
<accession>A0ABU2CDT2</accession>
<sequence length="533" mass="56056">MPSTSRSSSSIARRLGLGFGTVLALLLTVAVVSGLGLRSMASQLEQITEVNASKIRLARDLMGNINELALHVRNVTLFTDMQKIDAEVKQVAEAQSRYAQTQSRLVAAMATDEEKAALQEIVKASLRALPSIDQAVAQGSSGDSTAAVSTLTGKMQEEEAQWRQKVALLVDLQDQQSLDASTLAKTQQRHTLATMLVLVVVSLALGGLISWRITRSVTTPVQRAMVVAERIADCDLTSAVEVHATDETGRLLEAIRTMQDRMKSLVGEISQSAESIQTASAEVAMGTQDLSLRTEHTSSNLQQAASSMAELTDTVRQSVDAAHNAHQLATSAAGLAARGGAVVLRVVSTMEDINASSRKISDITSVIDGIAFQTNILALNAAVEAARAGEQGRGFAVVASEVRNLAGRAAEAAREIKGLIAASVDKVQAGTTLVGDAGHAMQDIVDSVQKVSLIIGEISASSSAQSDGIERVNGAVAQLDQMTQQNAALVEQSAAAAESLKEQAGNLTRMVGLFKLGTVADSPRALQMLPMRA</sequence>
<proteinExistence type="inferred from homology"/>
<evidence type="ECO:0000256" key="4">
    <source>
        <dbReference type="SAM" id="Phobius"/>
    </source>
</evidence>
<keyword evidence="4" id="KW-0812">Transmembrane</keyword>
<dbReference type="PANTHER" id="PTHR43531:SF14">
    <property type="entry name" value="METHYL-ACCEPTING CHEMOTAXIS PROTEIN I-RELATED"/>
    <property type="match status" value="1"/>
</dbReference>
<name>A0ABU2CDT2_9BURK</name>
<dbReference type="Pfam" id="PF00015">
    <property type="entry name" value="MCPsignal"/>
    <property type="match status" value="1"/>
</dbReference>
<dbReference type="CDD" id="cd19411">
    <property type="entry name" value="MCP2201-like_sensor"/>
    <property type="match status" value="1"/>
</dbReference>
<evidence type="ECO:0000256" key="1">
    <source>
        <dbReference type="ARBA" id="ARBA00022481"/>
    </source>
</evidence>
<dbReference type="Pfam" id="PF12729">
    <property type="entry name" value="4HB_MCP_1"/>
    <property type="match status" value="1"/>
</dbReference>
<dbReference type="PROSITE" id="PS50111">
    <property type="entry name" value="CHEMOTAXIS_TRANSDUC_2"/>
    <property type="match status" value="1"/>
</dbReference>
<organism evidence="7 8">
    <name type="scientific">Rhodoferax ferrireducens</name>
    <dbReference type="NCBI Taxonomy" id="192843"/>
    <lineage>
        <taxon>Bacteria</taxon>
        <taxon>Pseudomonadati</taxon>
        <taxon>Pseudomonadota</taxon>
        <taxon>Betaproteobacteria</taxon>
        <taxon>Burkholderiales</taxon>
        <taxon>Comamonadaceae</taxon>
        <taxon>Rhodoferax</taxon>
    </lineage>
</organism>
<dbReference type="CDD" id="cd06225">
    <property type="entry name" value="HAMP"/>
    <property type="match status" value="1"/>
</dbReference>
<dbReference type="SMART" id="SM00283">
    <property type="entry name" value="MA"/>
    <property type="match status" value="1"/>
</dbReference>
<evidence type="ECO:0000256" key="3">
    <source>
        <dbReference type="PROSITE-ProRule" id="PRU00284"/>
    </source>
</evidence>
<keyword evidence="8" id="KW-1185">Reference proteome</keyword>
<evidence type="ECO:0000259" key="5">
    <source>
        <dbReference type="PROSITE" id="PS50111"/>
    </source>
</evidence>
<evidence type="ECO:0000313" key="8">
    <source>
        <dbReference type="Proteomes" id="UP001180487"/>
    </source>
</evidence>
<dbReference type="InterPro" id="IPR047347">
    <property type="entry name" value="YvaQ-like_sensor"/>
</dbReference>
<dbReference type="PROSITE" id="PS50885">
    <property type="entry name" value="HAMP"/>
    <property type="match status" value="1"/>
</dbReference>
<dbReference type="SMART" id="SM00304">
    <property type="entry name" value="HAMP"/>
    <property type="match status" value="1"/>
</dbReference>
<feature type="transmembrane region" description="Helical" evidence="4">
    <location>
        <begin position="15"/>
        <end position="37"/>
    </location>
</feature>
<dbReference type="InterPro" id="IPR004089">
    <property type="entry name" value="MCPsignal_dom"/>
</dbReference>
<evidence type="ECO:0000259" key="6">
    <source>
        <dbReference type="PROSITE" id="PS50885"/>
    </source>
</evidence>
<feature type="transmembrane region" description="Helical" evidence="4">
    <location>
        <begin position="192"/>
        <end position="213"/>
    </location>
</feature>
<evidence type="ECO:0000313" key="7">
    <source>
        <dbReference type="EMBL" id="MDR7379473.1"/>
    </source>
</evidence>
<dbReference type="Pfam" id="PF00672">
    <property type="entry name" value="HAMP"/>
    <property type="match status" value="1"/>
</dbReference>
<dbReference type="SUPFAM" id="SSF58104">
    <property type="entry name" value="Methyl-accepting chemotaxis protein (MCP) signaling domain"/>
    <property type="match status" value="1"/>
</dbReference>
<gene>
    <name evidence="7" type="ORF">J2X19_004167</name>
</gene>
<protein>
    <submittedName>
        <fullName evidence="7">Methyl-accepting chemotaxis protein</fullName>
    </submittedName>
</protein>
<comment type="caution">
    <text evidence="7">The sequence shown here is derived from an EMBL/GenBank/DDBJ whole genome shotgun (WGS) entry which is preliminary data.</text>
</comment>
<dbReference type="InterPro" id="IPR024478">
    <property type="entry name" value="HlyB_4HB_MCP"/>
</dbReference>
<keyword evidence="4" id="KW-0472">Membrane</keyword>
<dbReference type="PANTHER" id="PTHR43531">
    <property type="entry name" value="PROTEIN ICFG"/>
    <property type="match status" value="1"/>
</dbReference>